<evidence type="ECO:0000256" key="2">
    <source>
        <dbReference type="SAM" id="Phobius"/>
    </source>
</evidence>
<feature type="compositionally biased region" description="Low complexity" evidence="1">
    <location>
        <begin position="347"/>
        <end position="366"/>
    </location>
</feature>
<feature type="region of interest" description="Disordered" evidence="1">
    <location>
        <begin position="306"/>
        <end position="327"/>
    </location>
</feature>
<protein>
    <submittedName>
        <fullName evidence="3">Uncharacterized protein</fullName>
    </submittedName>
</protein>
<name>A0AAD7C903_9AGAR</name>
<feature type="transmembrane region" description="Helical" evidence="2">
    <location>
        <begin position="62"/>
        <end position="87"/>
    </location>
</feature>
<accession>A0AAD7C903</accession>
<dbReference type="EMBL" id="JARKIF010000004">
    <property type="protein sequence ID" value="KAJ7642128.1"/>
    <property type="molecule type" value="Genomic_DNA"/>
</dbReference>
<dbReference type="Proteomes" id="UP001221142">
    <property type="component" value="Unassembled WGS sequence"/>
</dbReference>
<evidence type="ECO:0000313" key="3">
    <source>
        <dbReference type="EMBL" id="KAJ7642128.1"/>
    </source>
</evidence>
<feature type="transmembrane region" description="Helical" evidence="2">
    <location>
        <begin position="138"/>
        <end position="159"/>
    </location>
</feature>
<gene>
    <name evidence="3" type="ORF">FB45DRAFT_1054445</name>
</gene>
<feature type="transmembrane region" description="Helical" evidence="2">
    <location>
        <begin position="262"/>
        <end position="282"/>
    </location>
</feature>
<feature type="transmembrane region" description="Helical" evidence="2">
    <location>
        <begin position="191"/>
        <end position="208"/>
    </location>
</feature>
<evidence type="ECO:0000256" key="1">
    <source>
        <dbReference type="SAM" id="MobiDB-lite"/>
    </source>
</evidence>
<comment type="caution">
    <text evidence="3">The sequence shown here is derived from an EMBL/GenBank/DDBJ whole genome shotgun (WGS) entry which is preliminary data.</text>
</comment>
<keyword evidence="4" id="KW-1185">Reference proteome</keyword>
<keyword evidence="2" id="KW-1133">Transmembrane helix</keyword>
<sequence length="384" mass="42452">MASNSTSAEFLAGESMMYHNFTLTVATFFFGGYSVLILLSTRMMLRRGLKTRSLRILFSVGLFMYIISVAFWTYSLAYVVGIVQAYIDPQNDQWTRFASETSHLVTFFNAIVLVNFVLSDGIVCWRSWVISRRDYPKLIVVPVVFWAFTILSTTALIIMRIPDHFDKAIQDSKHFVTAIDVLQLQNMTTSLLSNISATGLIGATAWRHRRALRANVQSHLKRSRVNQAMILLIESGVLYCLTGVLGTVSQLIDLPFGTLNDIILSANIQFAGAYAPALLLLISNHQSEDSDTEYLGTLPISMAVDPGRRNGTLAAPHTRTGNQQRSRLGQLSTLQFAVSVSVSRSAMSVGTDSTRSSPTRDSWGVEGVEDEEVGAELEKKGMSV</sequence>
<keyword evidence="2" id="KW-0472">Membrane</keyword>
<feature type="region of interest" description="Disordered" evidence="1">
    <location>
        <begin position="347"/>
        <end position="384"/>
    </location>
</feature>
<feature type="transmembrane region" description="Helical" evidence="2">
    <location>
        <begin position="20"/>
        <end position="41"/>
    </location>
</feature>
<dbReference type="AlphaFoldDB" id="A0AAD7C903"/>
<keyword evidence="2" id="KW-0812">Transmembrane</keyword>
<feature type="transmembrane region" description="Helical" evidence="2">
    <location>
        <begin position="229"/>
        <end position="250"/>
    </location>
</feature>
<reference evidence="3" key="1">
    <citation type="submission" date="2023-03" db="EMBL/GenBank/DDBJ databases">
        <title>Massive genome expansion in bonnet fungi (Mycena s.s.) driven by repeated elements and novel gene families across ecological guilds.</title>
        <authorList>
            <consortium name="Lawrence Berkeley National Laboratory"/>
            <person name="Harder C.B."/>
            <person name="Miyauchi S."/>
            <person name="Viragh M."/>
            <person name="Kuo A."/>
            <person name="Thoen E."/>
            <person name="Andreopoulos B."/>
            <person name="Lu D."/>
            <person name="Skrede I."/>
            <person name="Drula E."/>
            <person name="Henrissat B."/>
            <person name="Morin E."/>
            <person name="Kohler A."/>
            <person name="Barry K."/>
            <person name="LaButti K."/>
            <person name="Morin E."/>
            <person name="Salamov A."/>
            <person name="Lipzen A."/>
            <person name="Mereny Z."/>
            <person name="Hegedus B."/>
            <person name="Baldrian P."/>
            <person name="Stursova M."/>
            <person name="Weitz H."/>
            <person name="Taylor A."/>
            <person name="Grigoriev I.V."/>
            <person name="Nagy L.G."/>
            <person name="Martin F."/>
            <person name="Kauserud H."/>
        </authorList>
    </citation>
    <scope>NUCLEOTIDE SEQUENCE</scope>
    <source>
        <strain evidence="3">9284</strain>
    </source>
</reference>
<feature type="transmembrane region" description="Helical" evidence="2">
    <location>
        <begin position="107"/>
        <end position="126"/>
    </location>
</feature>
<evidence type="ECO:0000313" key="4">
    <source>
        <dbReference type="Proteomes" id="UP001221142"/>
    </source>
</evidence>
<proteinExistence type="predicted"/>
<organism evidence="3 4">
    <name type="scientific">Roridomyces roridus</name>
    <dbReference type="NCBI Taxonomy" id="1738132"/>
    <lineage>
        <taxon>Eukaryota</taxon>
        <taxon>Fungi</taxon>
        <taxon>Dikarya</taxon>
        <taxon>Basidiomycota</taxon>
        <taxon>Agaricomycotina</taxon>
        <taxon>Agaricomycetes</taxon>
        <taxon>Agaricomycetidae</taxon>
        <taxon>Agaricales</taxon>
        <taxon>Marasmiineae</taxon>
        <taxon>Mycenaceae</taxon>
        <taxon>Roridomyces</taxon>
    </lineage>
</organism>